<keyword evidence="2" id="KW-1185">Reference proteome</keyword>
<proteinExistence type="predicted"/>
<comment type="caution">
    <text evidence="1">The sequence shown here is derived from an EMBL/GenBank/DDBJ whole genome shotgun (WGS) entry which is preliminary data.</text>
</comment>
<evidence type="ECO:0000313" key="1">
    <source>
        <dbReference type="EMBL" id="KAF8872102.1"/>
    </source>
</evidence>
<dbReference type="EMBL" id="JADNYJ010000279">
    <property type="protein sequence ID" value="KAF8872102.1"/>
    <property type="molecule type" value="Genomic_DNA"/>
</dbReference>
<sequence>MHPKIIFIPRVPGVSRRQRGNCIHTQVPSAAPKLEYLGYLYSRIILYSIDHILCPVELSVRLVIIHLSWTEITVRVFFFVTISIFITYSNYVPQCCKPTRVLLIEGQVEERHHIHFYFPKAQVLDMYVVSDSLYTAIFSCPICLCPVRLSGSTLLTSERWHAAFLNEECKC</sequence>
<dbReference type="AlphaFoldDB" id="A0A9P5TG46"/>
<evidence type="ECO:0000313" key="2">
    <source>
        <dbReference type="Proteomes" id="UP000724874"/>
    </source>
</evidence>
<organism evidence="1 2">
    <name type="scientific">Gymnopilus junonius</name>
    <name type="common">Spectacular rustgill mushroom</name>
    <name type="synonym">Gymnopilus spectabilis subsp. junonius</name>
    <dbReference type="NCBI Taxonomy" id="109634"/>
    <lineage>
        <taxon>Eukaryota</taxon>
        <taxon>Fungi</taxon>
        <taxon>Dikarya</taxon>
        <taxon>Basidiomycota</taxon>
        <taxon>Agaricomycotina</taxon>
        <taxon>Agaricomycetes</taxon>
        <taxon>Agaricomycetidae</taxon>
        <taxon>Agaricales</taxon>
        <taxon>Agaricineae</taxon>
        <taxon>Hymenogastraceae</taxon>
        <taxon>Gymnopilus</taxon>
    </lineage>
</organism>
<accession>A0A9P5TG46</accession>
<protein>
    <submittedName>
        <fullName evidence="1">Uncharacterized protein</fullName>
    </submittedName>
</protein>
<dbReference type="Proteomes" id="UP000724874">
    <property type="component" value="Unassembled WGS sequence"/>
</dbReference>
<gene>
    <name evidence="1" type="ORF">CPB84DRAFT_1799953</name>
</gene>
<reference evidence="1" key="1">
    <citation type="submission" date="2020-11" db="EMBL/GenBank/DDBJ databases">
        <authorList>
            <consortium name="DOE Joint Genome Institute"/>
            <person name="Ahrendt S."/>
            <person name="Riley R."/>
            <person name="Andreopoulos W."/>
            <person name="LaButti K."/>
            <person name="Pangilinan J."/>
            <person name="Ruiz-duenas F.J."/>
            <person name="Barrasa J.M."/>
            <person name="Sanchez-Garcia M."/>
            <person name="Camarero S."/>
            <person name="Miyauchi S."/>
            <person name="Serrano A."/>
            <person name="Linde D."/>
            <person name="Babiker R."/>
            <person name="Drula E."/>
            <person name="Ayuso-Fernandez I."/>
            <person name="Pacheco R."/>
            <person name="Padilla G."/>
            <person name="Ferreira P."/>
            <person name="Barriuso J."/>
            <person name="Kellner H."/>
            <person name="Castanera R."/>
            <person name="Alfaro M."/>
            <person name="Ramirez L."/>
            <person name="Pisabarro A.G."/>
            <person name="Kuo A."/>
            <person name="Tritt A."/>
            <person name="Lipzen A."/>
            <person name="He G."/>
            <person name="Yan M."/>
            <person name="Ng V."/>
            <person name="Cullen D."/>
            <person name="Martin F."/>
            <person name="Rosso M.-N."/>
            <person name="Henrissat B."/>
            <person name="Hibbett D."/>
            <person name="Martinez A.T."/>
            <person name="Grigoriev I.V."/>
        </authorList>
    </citation>
    <scope>NUCLEOTIDE SEQUENCE</scope>
    <source>
        <strain evidence="1">AH 44721</strain>
    </source>
</reference>
<name>A0A9P5TG46_GYMJU</name>